<evidence type="ECO:0000313" key="2">
    <source>
        <dbReference type="Proteomes" id="UP000023152"/>
    </source>
</evidence>
<accession>X6NAH8</accession>
<protein>
    <submittedName>
        <fullName evidence="1">Uncharacterized protein</fullName>
    </submittedName>
</protein>
<evidence type="ECO:0000313" key="1">
    <source>
        <dbReference type="EMBL" id="ETO22878.1"/>
    </source>
</evidence>
<keyword evidence="2" id="KW-1185">Reference proteome</keyword>
<dbReference type="Proteomes" id="UP000023152">
    <property type="component" value="Unassembled WGS sequence"/>
</dbReference>
<dbReference type="AlphaFoldDB" id="X6NAH8"/>
<gene>
    <name evidence="1" type="ORF">RFI_14318</name>
</gene>
<name>X6NAH8_RETFI</name>
<reference evidence="1 2" key="1">
    <citation type="journal article" date="2013" name="Curr. Biol.">
        <title>The Genome of the Foraminiferan Reticulomyxa filosa.</title>
        <authorList>
            <person name="Glockner G."/>
            <person name="Hulsmann N."/>
            <person name="Schleicher M."/>
            <person name="Noegel A.A."/>
            <person name="Eichinger L."/>
            <person name="Gallinger C."/>
            <person name="Pawlowski J."/>
            <person name="Sierra R."/>
            <person name="Euteneuer U."/>
            <person name="Pillet L."/>
            <person name="Moustafa A."/>
            <person name="Platzer M."/>
            <person name="Groth M."/>
            <person name="Szafranski K."/>
            <person name="Schliwa M."/>
        </authorList>
    </citation>
    <scope>NUCLEOTIDE SEQUENCE [LARGE SCALE GENOMIC DNA]</scope>
</reference>
<sequence length="177" mass="20904">MYGGIGNGYSFDMTDYTNNIAKKAKKQYSHFNLYYKVQLCNKTKKKIEEVIFENLRKKKMQSSPKTKVSNIGDLKKFILQSFIIHINFYKKVIFNYFVLGENKKRKQSTKEIFLILKCCKKLKFNTNNNRLCIIVEFCNCDLINSKVTKYCLISFRLLVFAFEIFSLDLSLLLFSLQ</sequence>
<organism evidence="1 2">
    <name type="scientific">Reticulomyxa filosa</name>
    <dbReference type="NCBI Taxonomy" id="46433"/>
    <lineage>
        <taxon>Eukaryota</taxon>
        <taxon>Sar</taxon>
        <taxon>Rhizaria</taxon>
        <taxon>Retaria</taxon>
        <taxon>Foraminifera</taxon>
        <taxon>Monothalamids</taxon>
        <taxon>Reticulomyxidae</taxon>
        <taxon>Reticulomyxa</taxon>
    </lineage>
</organism>
<comment type="caution">
    <text evidence="1">The sequence shown here is derived from an EMBL/GenBank/DDBJ whole genome shotgun (WGS) entry which is preliminary data.</text>
</comment>
<proteinExistence type="predicted"/>
<dbReference type="EMBL" id="ASPP01010398">
    <property type="protein sequence ID" value="ETO22878.1"/>
    <property type="molecule type" value="Genomic_DNA"/>
</dbReference>